<organism evidence="1 2">
    <name type="scientific">Halorubrum tailed virus 29</name>
    <dbReference type="NCBI Taxonomy" id="2878010"/>
    <lineage>
        <taxon>Viruses</taxon>
        <taxon>Duplodnaviria</taxon>
        <taxon>Heunggongvirae</taxon>
        <taxon>Uroviricota</taxon>
        <taxon>Caudoviricetes</taxon>
        <taxon>Kirjokansivirales</taxon>
        <taxon>Haloferuviridae</taxon>
        <taxon>Dpdavirus</taxon>
        <taxon>Dpdavirus caudatum</taxon>
        <taxon>Dpdavirus HRTV29</taxon>
    </lineage>
</organism>
<evidence type="ECO:0000313" key="2">
    <source>
        <dbReference type="Proteomes" id="UP000827282"/>
    </source>
</evidence>
<protein>
    <submittedName>
        <fullName evidence="1">Uncharacterized protein</fullName>
    </submittedName>
</protein>
<evidence type="ECO:0000313" key="1">
    <source>
        <dbReference type="EMBL" id="UBF23330.1"/>
    </source>
</evidence>
<proteinExistence type="predicted"/>
<name>A0AAE8Y030_9CAUD</name>
<reference evidence="1" key="1">
    <citation type="submission" date="2021-05" db="EMBL/GenBank/DDBJ databases">
        <title>Diversity, taxonomy and evolution of archaeal viruses of the class Caudoviricetes.</title>
        <authorList>
            <person name="Liu Y."/>
            <person name="Demina T.A."/>
            <person name="Roux S."/>
            <person name="Aiewsakun P."/>
            <person name="Kazlauskas D."/>
            <person name="Simmonds P."/>
            <person name="Prangishvili D."/>
            <person name="Oksanen H.M."/>
            <person name="Krupovic M."/>
        </authorList>
    </citation>
    <scope>NUCLEOTIDE SEQUENCE</scope>
    <source>
        <strain evidence="1">HRTV-29/29</strain>
    </source>
</reference>
<sequence>MKVRHKHARMADRWWTREEWNDADRETDGTHTCRECGHGATIQTPQRRTEHYCTECDAWQRFESVHTDAP</sequence>
<dbReference type="EMBL" id="MZ334526">
    <property type="protein sequence ID" value="UBF23330.1"/>
    <property type="molecule type" value="Genomic_DNA"/>
</dbReference>
<dbReference type="Proteomes" id="UP000827282">
    <property type="component" value="Segment"/>
</dbReference>
<accession>A0AAE8Y030</accession>
<gene>
    <name evidence="1" type="ORF">HRTV-29_gp52</name>
</gene>
<keyword evidence="2" id="KW-1185">Reference proteome</keyword>